<protein>
    <submittedName>
        <fullName evidence="2">Uncharacterized protein</fullName>
    </submittedName>
</protein>
<sequence length="76" mass="7615">MSEARVGMGARGGAKGKALDDAANETGSKRQEHPGLPRIIPDQTGAPVASGRGRVAPQPAPAGPGGLQASRCPCRD</sequence>
<accession>A0A975X1T2</accession>
<dbReference type="EMBL" id="OFSQ01000022">
    <property type="protein sequence ID" value="SOY53062.1"/>
    <property type="molecule type" value="Genomic_DNA"/>
</dbReference>
<gene>
    <name evidence="2" type="ORF">CBM2587_A30043</name>
</gene>
<evidence type="ECO:0000313" key="3">
    <source>
        <dbReference type="Proteomes" id="UP000256780"/>
    </source>
</evidence>
<dbReference type="Proteomes" id="UP000256780">
    <property type="component" value="Chromosome CBM2587_a"/>
</dbReference>
<dbReference type="AlphaFoldDB" id="A0A975X1T2"/>
<evidence type="ECO:0000313" key="2">
    <source>
        <dbReference type="EMBL" id="SOY53062.1"/>
    </source>
</evidence>
<proteinExistence type="predicted"/>
<reference evidence="2 3" key="1">
    <citation type="submission" date="2018-01" db="EMBL/GenBank/DDBJ databases">
        <authorList>
            <person name="Clerissi C."/>
        </authorList>
    </citation>
    <scope>NUCLEOTIDE SEQUENCE [LARGE SCALE GENOMIC DNA]</scope>
    <source>
        <strain evidence="2">Cupriavidus sp. LMG 19464</strain>
    </source>
</reference>
<feature type="region of interest" description="Disordered" evidence="1">
    <location>
        <begin position="1"/>
        <end position="76"/>
    </location>
</feature>
<name>A0A975X1T2_9BURK</name>
<comment type="caution">
    <text evidence="2">The sequence shown here is derived from an EMBL/GenBank/DDBJ whole genome shotgun (WGS) entry which is preliminary data.</text>
</comment>
<organism evidence="2 3">
    <name type="scientific">Cupriavidus taiwanensis</name>
    <dbReference type="NCBI Taxonomy" id="164546"/>
    <lineage>
        <taxon>Bacteria</taxon>
        <taxon>Pseudomonadati</taxon>
        <taxon>Pseudomonadota</taxon>
        <taxon>Betaproteobacteria</taxon>
        <taxon>Burkholderiales</taxon>
        <taxon>Burkholderiaceae</taxon>
        <taxon>Cupriavidus</taxon>
    </lineage>
</organism>
<evidence type="ECO:0000256" key="1">
    <source>
        <dbReference type="SAM" id="MobiDB-lite"/>
    </source>
</evidence>